<dbReference type="Proteomes" id="UP000826709">
    <property type="component" value="Chromosome"/>
</dbReference>
<gene>
    <name evidence="1" type="ORF">E2N92_01475</name>
</gene>
<dbReference type="RefSeq" id="WP_220681932.1">
    <property type="nucleotide sequence ID" value="NZ_CP037968.1"/>
</dbReference>
<accession>A0A8G1EEK3</accession>
<dbReference type="KEGG" id="mfk:E2N92_01475"/>
<reference evidence="1" key="2">
    <citation type="submission" date="2019-03" db="EMBL/GenBank/DDBJ databases">
        <authorList>
            <person name="Chen S.-C."/>
            <person name="Wu S.-Y."/>
            <person name="Lai M.-C."/>
        </authorList>
    </citation>
    <scope>NUCLEOTIDE SEQUENCE</scope>
    <source>
        <strain evidence="1">ML15</strain>
    </source>
</reference>
<evidence type="ECO:0000313" key="2">
    <source>
        <dbReference type="Proteomes" id="UP000826709"/>
    </source>
</evidence>
<organism evidence="1 2">
    <name type="scientific">Methanofollis formosanus</name>
    <dbReference type="NCBI Taxonomy" id="299308"/>
    <lineage>
        <taxon>Archaea</taxon>
        <taxon>Methanobacteriati</taxon>
        <taxon>Methanobacteriota</taxon>
        <taxon>Stenosarchaea group</taxon>
        <taxon>Methanomicrobia</taxon>
        <taxon>Methanomicrobiales</taxon>
        <taxon>Methanomicrobiaceae</taxon>
        <taxon>Methanofollis</taxon>
    </lineage>
</organism>
<proteinExistence type="predicted"/>
<protein>
    <submittedName>
        <fullName evidence="1">Uncharacterized protein</fullName>
    </submittedName>
</protein>
<sequence>MSFESGIKVVIPEEKERIERLHEVKKMEKKIGSHSKWMVLLLIIAVAVTIQPVSATTHVVELGQAWIWDRPSVTSGLVNLCQQDPYTIQINAGDFVELQMEYAFTDERTQSGDNWVTFFMRNLGTDLARDEICDWGSTDDGEHRYLSWSNRYYSDATLYISLYAGYSGDRNWQEYEQIQVNIDVV</sequence>
<evidence type="ECO:0000313" key="1">
    <source>
        <dbReference type="EMBL" id="QYZ78193.1"/>
    </source>
</evidence>
<dbReference type="EMBL" id="CP037968">
    <property type="protein sequence ID" value="QYZ78193.1"/>
    <property type="molecule type" value="Genomic_DNA"/>
</dbReference>
<name>A0A8G1EEK3_9EURY</name>
<reference evidence="1" key="1">
    <citation type="journal article" date="2005" name="Int. J. Syst. Evol. Microbiol.">
        <title>Methanofollis formosanus sp. nov., isolated from a fish pond.</title>
        <authorList>
            <person name="Wu S.Y."/>
            <person name="Chen S.C."/>
            <person name="Lai M.C."/>
        </authorList>
    </citation>
    <scope>NUCLEOTIDE SEQUENCE</scope>
    <source>
        <strain evidence="1">ML15</strain>
    </source>
</reference>
<keyword evidence="2" id="KW-1185">Reference proteome</keyword>
<dbReference type="AlphaFoldDB" id="A0A8G1EEK3"/>